<dbReference type="EMBL" id="WQLB01000031">
    <property type="protein sequence ID" value="MVN88599.1"/>
    <property type="molecule type" value="Genomic_DNA"/>
</dbReference>
<protein>
    <submittedName>
        <fullName evidence="3">Uncharacterized protein</fullName>
    </submittedName>
</protein>
<feature type="compositionally biased region" description="Low complexity" evidence="1">
    <location>
        <begin position="79"/>
        <end position="102"/>
    </location>
</feature>
<accession>A0A7C9MAY7</accession>
<evidence type="ECO:0000313" key="3">
    <source>
        <dbReference type="EMBL" id="MVN88599.1"/>
    </source>
</evidence>
<keyword evidence="2" id="KW-0472">Membrane</keyword>
<comment type="caution">
    <text evidence="3">The sequence shown here is derived from an EMBL/GenBank/DDBJ whole genome shotgun (WGS) entry which is preliminary data.</text>
</comment>
<dbReference type="RefSeq" id="WP_157460659.1">
    <property type="nucleotide sequence ID" value="NZ_WQLB01000031.1"/>
</dbReference>
<feature type="region of interest" description="Disordered" evidence="1">
    <location>
        <begin position="76"/>
        <end position="104"/>
    </location>
</feature>
<keyword evidence="2" id="KW-1133">Transmembrane helix</keyword>
<evidence type="ECO:0000256" key="2">
    <source>
        <dbReference type="SAM" id="Phobius"/>
    </source>
</evidence>
<reference evidence="3 4" key="1">
    <citation type="submission" date="2019-12" db="EMBL/GenBank/DDBJ databases">
        <title>Deinococcus sp. HMF7620 Genome sequencing and assembly.</title>
        <authorList>
            <person name="Kang H."/>
            <person name="Kim H."/>
            <person name="Joh K."/>
        </authorList>
    </citation>
    <scope>NUCLEOTIDE SEQUENCE [LARGE SCALE GENOMIC DNA]</scope>
    <source>
        <strain evidence="3 4">HMF7620</strain>
    </source>
</reference>
<organism evidence="3 4">
    <name type="scientific">Deinococcus arboris</name>
    <dbReference type="NCBI Taxonomy" id="2682977"/>
    <lineage>
        <taxon>Bacteria</taxon>
        <taxon>Thermotogati</taxon>
        <taxon>Deinococcota</taxon>
        <taxon>Deinococci</taxon>
        <taxon>Deinococcales</taxon>
        <taxon>Deinococcaceae</taxon>
        <taxon>Deinococcus</taxon>
    </lineage>
</organism>
<keyword evidence="4" id="KW-1185">Reference proteome</keyword>
<name>A0A7C9MAY7_9DEIO</name>
<feature type="transmembrane region" description="Helical" evidence="2">
    <location>
        <begin position="34"/>
        <end position="53"/>
    </location>
</feature>
<dbReference type="Proteomes" id="UP000483286">
    <property type="component" value="Unassembled WGS sequence"/>
</dbReference>
<keyword evidence="2" id="KW-0812">Transmembrane</keyword>
<evidence type="ECO:0000313" key="4">
    <source>
        <dbReference type="Proteomes" id="UP000483286"/>
    </source>
</evidence>
<proteinExistence type="predicted"/>
<evidence type="ECO:0000256" key="1">
    <source>
        <dbReference type="SAM" id="MobiDB-lite"/>
    </source>
</evidence>
<dbReference type="AlphaFoldDB" id="A0A7C9MAY7"/>
<gene>
    <name evidence="3" type="ORF">GO986_17830</name>
</gene>
<sequence length="197" mass="20275">MYLYGLAALAVLLGVVIVAVQTRNGRATPEQRVLGLVGGILVALLGTGLSLVAQKAVTSEQAQAERQAARDHDAAVAESSSFFGTSPTPTASAPAAPSPASTRTDAQNLAIVAGRDPNDSEIAQKLARLDAACPDENASAGDMVVSVRRIVREQSGRDLDIVNVLDQFITAQEGGAQAGMKCSETGGMLAELMVKGM</sequence>